<gene>
    <name evidence="6" type="ORF">LSP00402_LOCUS7506</name>
</gene>
<dbReference type="SUPFAM" id="SSF51230">
    <property type="entry name" value="Single hybrid motif"/>
    <property type="match status" value="1"/>
</dbReference>
<dbReference type="InterPro" id="IPR000089">
    <property type="entry name" value="Biotin_lipoyl"/>
</dbReference>
<dbReference type="HAMAP" id="MF_00272">
    <property type="entry name" value="GcvH"/>
    <property type="match status" value="1"/>
</dbReference>
<name>A0A7S2TMC0_9EUKA</name>
<dbReference type="PANTHER" id="PTHR11715">
    <property type="entry name" value="GLYCINE CLEAVAGE SYSTEM H PROTEIN"/>
    <property type="match status" value="1"/>
</dbReference>
<keyword evidence="2 3" id="KW-0450">Lipoyl</keyword>
<comment type="subcellular location">
    <subcellularLocation>
        <location evidence="4">Mitochondrion</location>
    </subcellularLocation>
</comment>
<protein>
    <recommendedName>
        <fullName evidence="4">Glycine cleavage system H protein</fullName>
    </recommendedName>
</protein>
<sequence>MRLSRTIRVVRRSVAVSRTLGKSRAFSTFYTKDHEYLKADGEIYVMGISDHAQQELGDVVFVEMPEAGSSFEQGEACGSVESVKAASSIYAPVDIEVVEANETLEENYSLVNDSAEGEGWMIKVKVTNPDQLGDLMDADAYAAHCAAE</sequence>
<evidence type="ECO:0000313" key="6">
    <source>
        <dbReference type="EMBL" id="CAD9759108.1"/>
    </source>
</evidence>
<keyword evidence="4" id="KW-0496">Mitochondrion</keyword>
<dbReference type="Pfam" id="PF01597">
    <property type="entry name" value="GCV_H"/>
    <property type="match status" value="1"/>
</dbReference>
<dbReference type="GO" id="GO:0009249">
    <property type="term" value="P:protein lipoylation"/>
    <property type="evidence" value="ECO:0007669"/>
    <property type="project" value="TreeGrafter"/>
</dbReference>
<evidence type="ECO:0000256" key="3">
    <source>
        <dbReference type="PIRSR" id="PIRSR617453-50"/>
    </source>
</evidence>
<comment type="subunit">
    <text evidence="4">The glycine cleavage system is composed of four proteins: P, T, L and H.</text>
</comment>
<evidence type="ECO:0000256" key="4">
    <source>
        <dbReference type="RuleBase" id="RU364055"/>
    </source>
</evidence>
<dbReference type="AlphaFoldDB" id="A0A7S2TMC0"/>
<dbReference type="InterPro" id="IPR002930">
    <property type="entry name" value="GCV_H"/>
</dbReference>
<dbReference type="InterPro" id="IPR011053">
    <property type="entry name" value="Single_hybrid_motif"/>
</dbReference>
<comment type="cofactor">
    <cofactor evidence="4">
        <name>(R)-lipoate</name>
        <dbReference type="ChEBI" id="CHEBI:83088"/>
    </cofactor>
    <text evidence="4">Binds 1 lipoyl cofactor covalently.</text>
</comment>
<feature type="modified residue" description="N6-lipoyllysine" evidence="3">
    <location>
        <position position="84"/>
    </location>
</feature>
<keyword evidence="4" id="KW-0809">Transit peptide</keyword>
<accession>A0A7S2TMC0</accession>
<feature type="domain" description="Lipoyl-binding" evidence="5">
    <location>
        <begin position="43"/>
        <end position="125"/>
    </location>
</feature>
<comment type="function">
    <text evidence="4">The H protein shuttles the methylamine group of glycine from the P protein to the T protein.</text>
</comment>
<dbReference type="EMBL" id="HBHP01012078">
    <property type="protein sequence ID" value="CAD9759108.1"/>
    <property type="molecule type" value="Transcribed_RNA"/>
</dbReference>
<dbReference type="PROSITE" id="PS50968">
    <property type="entry name" value="BIOTINYL_LIPOYL"/>
    <property type="match status" value="1"/>
</dbReference>
<dbReference type="PANTHER" id="PTHR11715:SF3">
    <property type="entry name" value="GLYCINE CLEAVAGE SYSTEM H PROTEIN-RELATED"/>
    <property type="match status" value="1"/>
</dbReference>
<evidence type="ECO:0000256" key="2">
    <source>
        <dbReference type="ARBA" id="ARBA00022823"/>
    </source>
</evidence>
<dbReference type="GO" id="GO:0005960">
    <property type="term" value="C:glycine cleavage complex"/>
    <property type="evidence" value="ECO:0007669"/>
    <property type="project" value="UniProtKB-UniRule"/>
</dbReference>
<dbReference type="NCBIfam" id="TIGR00527">
    <property type="entry name" value="gcvH"/>
    <property type="match status" value="1"/>
</dbReference>
<dbReference type="Gene3D" id="2.40.50.100">
    <property type="match status" value="1"/>
</dbReference>
<proteinExistence type="inferred from homology"/>
<dbReference type="InterPro" id="IPR017453">
    <property type="entry name" value="GCV_H_sub"/>
</dbReference>
<dbReference type="InterPro" id="IPR033753">
    <property type="entry name" value="GCV_H/Fam206"/>
</dbReference>
<dbReference type="GO" id="GO:0005739">
    <property type="term" value="C:mitochondrion"/>
    <property type="evidence" value="ECO:0007669"/>
    <property type="project" value="UniProtKB-SubCell"/>
</dbReference>
<dbReference type="NCBIfam" id="NF002270">
    <property type="entry name" value="PRK01202.1"/>
    <property type="match status" value="1"/>
</dbReference>
<evidence type="ECO:0000259" key="5">
    <source>
        <dbReference type="PROSITE" id="PS50968"/>
    </source>
</evidence>
<evidence type="ECO:0000256" key="1">
    <source>
        <dbReference type="ARBA" id="ARBA00009249"/>
    </source>
</evidence>
<reference evidence="6" key="1">
    <citation type="submission" date="2021-01" db="EMBL/GenBank/DDBJ databases">
        <authorList>
            <person name="Corre E."/>
            <person name="Pelletier E."/>
            <person name="Niang G."/>
            <person name="Scheremetjew M."/>
            <person name="Finn R."/>
            <person name="Kale V."/>
            <person name="Holt S."/>
            <person name="Cochrane G."/>
            <person name="Meng A."/>
            <person name="Brown T."/>
            <person name="Cohen L."/>
        </authorList>
    </citation>
    <scope>NUCLEOTIDE SEQUENCE</scope>
    <source>
        <strain evidence="6">CCMP622</strain>
    </source>
</reference>
<comment type="similarity">
    <text evidence="1 4">Belongs to the GcvH family.</text>
</comment>
<dbReference type="GO" id="GO:0019464">
    <property type="term" value="P:glycine decarboxylation via glycine cleavage system"/>
    <property type="evidence" value="ECO:0007669"/>
    <property type="project" value="UniProtKB-UniRule"/>
</dbReference>
<organism evidence="6">
    <name type="scientific">Lotharella oceanica</name>
    <dbReference type="NCBI Taxonomy" id="641309"/>
    <lineage>
        <taxon>Eukaryota</taxon>
        <taxon>Sar</taxon>
        <taxon>Rhizaria</taxon>
        <taxon>Cercozoa</taxon>
        <taxon>Chlorarachniophyceae</taxon>
        <taxon>Lotharella</taxon>
    </lineage>
</organism>
<dbReference type="CDD" id="cd06848">
    <property type="entry name" value="GCS_H"/>
    <property type="match status" value="1"/>
</dbReference>